<feature type="domain" description="Xylose isomerase-like TIM barrel" evidence="1">
    <location>
        <begin position="21"/>
        <end position="189"/>
    </location>
</feature>
<dbReference type="EMBL" id="JBHMAF010000042">
    <property type="protein sequence ID" value="MFB9758832.1"/>
    <property type="molecule type" value="Genomic_DNA"/>
</dbReference>
<dbReference type="Gene3D" id="3.20.20.150">
    <property type="entry name" value="Divalent-metal-dependent TIM barrel enzymes"/>
    <property type="match status" value="1"/>
</dbReference>
<protein>
    <submittedName>
        <fullName evidence="2">Sugar phosphate isomerase/epimerase family protein</fullName>
    </submittedName>
</protein>
<dbReference type="InterPro" id="IPR013022">
    <property type="entry name" value="Xyl_isomerase-like_TIM-brl"/>
</dbReference>
<comment type="caution">
    <text evidence="2">The sequence shown here is derived from an EMBL/GenBank/DDBJ whole genome shotgun (WGS) entry which is preliminary data.</text>
</comment>
<proteinExistence type="predicted"/>
<gene>
    <name evidence="2" type="ORF">ACFFMS_10090</name>
</gene>
<dbReference type="RefSeq" id="WP_379949115.1">
    <property type="nucleotide sequence ID" value="NZ_JBHMAF010000042.1"/>
</dbReference>
<dbReference type="Pfam" id="PF01261">
    <property type="entry name" value="AP_endonuc_2"/>
    <property type="match status" value="1"/>
</dbReference>
<evidence type="ECO:0000313" key="2">
    <source>
        <dbReference type="EMBL" id="MFB9758832.1"/>
    </source>
</evidence>
<evidence type="ECO:0000259" key="1">
    <source>
        <dbReference type="Pfam" id="PF01261"/>
    </source>
</evidence>
<evidence type="ECO:0000313" key="3">
    <source>
        <dbReference type="Proteomes" id="UP001589609"/>
    </source>
</evidence>
<sequence>MELKVIKAAWGMSGDWDTKLKQIAEAGYAGVETPMPATEDESKFKELLEKYNLDLILQVSTGCEDFEKPYPDSADAHILSLEKQVERALTFKPLLINSHSAKDSMPYDKQLKFFEGAIHIEQQIQIPIGHETHRGRATSTPWGTAQLLRDLPDLHIVADFSHWCNVCESMLPDQEENLALTFQHTVHIHGRVGYEHGPQVPDFRAPEYEYALTQHEQWWDKIIAYHQSKGSQYLTVTPEFGPPGYMHTQPFTQQPVVDLWEICYAMGQRFRERFIQQYSQPKVSKV</sequence>
<dbReference type="SUPFAM" id="SSF51658">
    <property type="entry name" value="Xylose isomerase-like"/>
    <property type="match status" value="1"/>
</dbReference>
<dbReference type="GO" id="GO:0016853">
    <property type="term" value="F:isomerase activity"/>
    <property type="evidence" value="ECO:0007669"/>
    <property type="project" value="UniProtKB-KW"/>
</dbReference>
<accession>A0ABV5WDZ6</accession>
<reference evidence="2 3" key="1">
    <citation type="submission" date="2024-09" db="EMBL/GenBank/DDBJ databases">
        <authorList>
            <person name="Sun Q."/>
            <person name="Mori K."/>
        </authorList>
    </citation>
    <scope>NUCLEOTIDE SEQUENCE [LARGE SCALE GENOMIC DNA]</scope>
    <source>
        <strain evidence="2 3">JCM 11201</strain>
    </source>
</reference>
<dbReference type="Proteomes" id="UP001589609">
    <property type="component" value="Unassembled WGS sequence"/>
</dbReference>
<keyword evidence="2" id="KW-0413">Isomerase</keyword>
<dbReference type="InterPro" id="IPR036237">
    <property type="entry name" value="Xyl_isomerase-like_sf"/>
</dbReference>
<keyword evidence="3" id="KW-1185">Reference proteome</keyword>
<organism evidence="2 3">
    <name type="scientific">Ectobacillus funiculus</name>
    <dbReference type="NCBI Taxonomy" id="137993"/>
    <lineage>
        <taxon>Bacteria</taxon>
        <taxon>Bacillati</taxon>
        <taxon>Bacillota</taxon>
        <taxon>Bacilli</taxon>
        <taxon>Bacillales</taxon>
        <taxon>Bacillaceae</taxon>
        <taxon>Ectobacillus</taxon>
    </lineage>
</organism>
<name>A0ABV5WDZ6_9BACI</name>